<dbReference type="PANTHER" id="PTHR33446">
    <property type="entry name" value="PROTEIN TONB-RELATED"/>
    <property type="match status" value="1"/>
</dbReference>
<keyword evidence="4" id="KW-1003">Cell membrane</keyword>
<evidence type="ECO:0000256" key="5">
    <source>
        <dbReference type="ARBA" id="ARBA00022519"/>
    </source>
</evidence>
<dbReference type="Gene3D" id="3.30.1150.10">
    <property type="match status" value="1"/>
</dbReference>
<feature type="transmembrane region" description="Helical" evidence="11">
    <location>
        <begin position="36"/>
        <end position="55"/>
    </location>
</feature>
<evidence type="ECO:0000313" key="14">
    <source>
        <dbReference type="Proteomes" id="UP001501436"/>
    </source>
</evidence>
<keyword evidence="9 11" id="KW-0472">Membrane</keyword>
<feature type="transmembrane region" description="Helical" evidence="11">
    <location>
        <begin position="249"/>
        <end position="270"/>
    </location>
</feature>
<name>A0ABP9G298_9SPHI</name>
<dbReference type="NCBIfam" id="TIGR01352">
    <property type="entry name" value="tonB_Cterm"/>
    <property type="match status" value="1"/>
</dbReference>
<feature type="transmembrane region" description="Helical" evidence="11">
    <location>
        <begin position="6"/>
        <end position="24"/>
    </location>
</feature>
<comment type="similarity">
    <text evidence="2">Belongs to the TonB family.</text>
</comment>
<comment type="caution">
    <text evidence="13">The sequence shown here is derived from an EMBL/GenBank/DDBJ whole genome shotgun (WGS) entry which is preliminary data.</text>
</comment>
<evidence type="ECO:0000256" key="6">
    <source>
        <dbReference type="ARBA" id="ARBA00022692"/>
    </source>
</evidence>
<dbReference type="Proteomes" id="UP001501436">
    <property type="component" value="Unassembled WGS sequence"/>
</dbReference>
<feature type="transmembrane region" description="Helical" evidence="11">
    <location>
        <begin position="92"/>
        <end position="110"/>
    </location>
</feature>
<dbReference type="Pfam" id="PF03544">
    <property type="entry name" value="TonB_C"/>
    <property type="match status" value="1"/>
</dbReference>
<sequence length="564" mass="63441">MTWWQYLILANLYLGLFYGFYALLLRKETFFQLNRIYLVASATLSFLLPLIQANWVQNLFITQQVKTVIYNAPVIALQYTGTENDIVSIGHIIAYAYLAGLLAFAIRFTWQLASLQRLIGKHTAGAYSFFNKIRVSGELSEHDVVSAHEHVHARQWHSADVMLIELISIINWFNPVVYLYRKAVKHIHEFIADRQVIDAGADRAGYAMLLLNQTFNAPVHSLVNPFFNHSLLKQRIMMLQKNRSQRVKLLKYGLSAPLFVLMLILSSATINDNKTVKAINKTAEKVLGKSVAEVVPTEYITIDEPVKQQPKQTVKQIEIIEPQTLTAQAKPMELTLDTVPKGGNEVFTAVEQQPEFPGGIKAFAKYLQTNIKYPAEDVKNKASGKVFVQFIVERDGSLNDIQVLRGISETMNAEAVRVLKRSPKWSPGKQNGNTVRVQYTVPIAFNLPLADNAVKESEKQGTLIPGNGDDDDKPQFTGQKVKGKLDEVVVIGYGKKDTSKFRQGLMLRGKADLKGVTYYLNGKEMTEKDIKELDPNTIKSINVTKDASKKEGEKGYSKIMVNTK</sequence>
<feature type="region of interest" description="Disordered" evidence="10">
    <location>
        <begin position="456"/>
        <end position="478"/>
    </location>
</feature>
<feature type="domain" description="TonB C-terminal" evidence="12">
    <location>
        <begin position="358"/>
        <end position="454"/>
    </location>
</feature>
<keyword evidence="7" id="KW-0653">Protein transport</keyword>
<dbReference type="RefSeq" id="WP_345333018.1">
    <property type="nucleotide sequence ID" value="NZ_BAABJI010000004.1"/>
</dbReference>
<keyword evidence="14" id="KW-1185">Reference proteome</keyword>
<dbReference type="CDD" id="cd07341">
    <property type="entry name" value="M56_BlaR1_MecR1_like"/>
    <property type="match status" value="1"/>
</dbReference>
<dbReference type="InterPro" id="IPR008756">
    <property type="entry name" value="Peptidase_M56"/>
</dbReference>
<evidence type="ECO:0000256" key="8">
    <source>
        <dbReference type="ARBA" id="ARBA00022989"/>
    </source>
</evidence>
<evidence type="ECO:0000256" key="7">
    <source>
        <dbReference type="ARBA" id="ARBA00022927"/>
    </source>
</evidence>
<protein>
    <submittedName>
        <fullName evidence="13">M56 family metallopeptidase</fullName>
    </submittedName>
</protein>
<evidence type="ECO:0000256" key="9">
    <source>
        <dbReference type="ARBA" id="ARBA00023136"/>
    </source>
</evidence>
<gene>
    <name evidence="13" type="ORF">GCM10023313_33500</name>
</gene>
<evidence type="ECO:0000256" key="1">
    <source>
        <dbReference type="ARBA" id="ARBA00004383"/>
    </source>
</evidence>
<keyword evidence="5" id="KW-0997">Cell inner membrane</keyword>
<comment type="subcellular location">
    <subcellularLocation>
        <location evidence="1">Cell inner membrane</location>
        <topology evidence="1">Single-pass membrane protein</topology>
        <orientation evidence="1">Periplasmic side</orientation>
    </subcellularLocation>
</comment>
<dbReference type="SUPFAM" id="SSF74653">
    <property type="entry name" value="TolA/TonB C-terminal domain"/>
    <property type="match status" value="1"/>
</dbReference>
<evidence type="ECO:0000256" key="2">
    <source>
        <dbReference type="ARBA" id="ARBA00006555"/>
    </source>
</evidence>
<evidence type="ECO:0000256" key="11">
    <source>
        <dbReference type="SAM" id="Phobius"/>
    </source>
</evidence>
<organism evidence="13 14">
    <name type="scientific">Mucilaginibacter defluvii</name>
    <dbReference type="NCBI Taxonomy" id="1196019"/>
    <lineage>
        <taxon>Bacteria</taxon>
        <taxon>Pseudomonadati</taxon>
        <taxon>Bacteroidota</taxon>
        <taxon>Sphingobacteriia</taxon>
        <taxon>Sphingobacteriales</taxon>
        <taxon>Sphingobacteriaceae</taxon>
        <taxon>Mucilaginibacter</taxon>
    </lineage>
</organism>
<dbReference type="InterPro" id="IPR006260">
    <property type="entry name" value="TonB/TolA_C"/>
</dbReference>
<keyword evidence="8 11" id="KW-1133">Transmembrane helix</keyword>
<evidence type="ECO:0000256" key="10">
    <source>
        <dbReference type="SAM" id="MobiDB-lite"/>
    </source>
</evidence>
<dbReference type="EMBL" id="BAABJI010000004">
    <property type="protein sequence ID" value="GAA4926345.1"/>
    <property type="molecule type" value="Genomic_DNA"/>
</dbReference>
<keyword evidence="6 11" id="KW-0812">Transmembrane</keyword>
<evidence type="ECO:0000256" key="4">
    <source>
        <dbReference type="ARBA" id="ARBA00022475"/>
    </source>
</evidence>
<dbReference type="PANTHER" id="PTHR33446:SF2">
    <property type="entry name" value="PROTEIN TONB"/>
    <property type="match status" value="1"/>
</dbReference>
<dbReference type="PROSITE" id="PS52015">
    <property type="entry name" value="TONB_CTD"/>
    <property type="match status" value="1"/>
</dbReference>
<dbReference type="Pfam" id="PF05569">
    <property type="entry name" value="Peptidase_M56"/>
    <property type="match status" value="1"/>
</dbReference>
<evidence type="ECO:0000256" key="3">
    <source>
        <dbReference type="ARBA" id="ARBA00022448"/>
    </source>
</evidence>
<proteinExistence type="inferred from homology"/>
<accession>A0ABP9G298</accession>
<reference evidence="14" key="1">
    <citation type="journal article" date="2019" name="Int. J. Syst. Evol. Microbiol.">
        <title>The Global Catalogue of Microorganisms (GCM) 10K type strain sequencing project: providing services to taxonomists for standard genome sequencing and annotation.</title>
        <authorList>
            <consortium name="The Broad Institute Genomics Platform"/>
            <consortium name="The Broad Institute Genome Sequencing Center for Infectious Disease"/>
            <person name="Wu L."/>
            <person name="Ma J."/>
        </authorList>
    </citation>
    <scope>NUCLEOTIDE SEQUENCE [LARGE SCALE GENOMIC DNA]</scope>
    <source>
        <strain evidence="14">JCM 18283</strain>
    </source>
</reference>
<keyword evidence="3" id="KW-0813">Transport</keyword>
<evidence type="ECO:0000259" key="12">
    <source>
        <dbReference type="PROSITE" id="PS52015"/>
    </source>
</evidence>
<dbReference type="InterPro" id="IPR051045">
    <property type="entry name" value="TonB-dependent_transducer"/>
</dbReference>
<evidence type="ECO:0000313" key="13">
    <source>
        <dbReference type="EMBL" id="GAA4926345.1"/>
    </source>
</evidence>
<dbReference type="InterPro" id="IPR037682">
    <property type="entry name" value="TonB_C"/>
</dbReference>